<dbReference type="Gene3D" id="1.10.287.950">
    <property type="entry name" value="Methyl-accepting chemotaxis protein"/>
    <property type="match status" value="1"/>
</dbReference>
<name>A0ABT1AHT7_9RALS</name>
<dbReference type="PANTHER" id="PTHR32089">
    <property type="entry name" value="METHYL-ACCEPTING CHEMOTAXIS PROTEIN MCPB"/>
    <property type="match status" value="1"/>
</dbReference>
<dbReference type="Pfam" id="PF00015">
    <property type="entry name" value="MCPsignal"/>
    <property type="match status" value="1"/>
</dbReference>
<evidence type="ECO:0000256" key="1">
    <source>
        <dbReference type="ARBA" id="ARBA00023224"/>
    </source>
</evidence>
<reference evidence="5" key="2">
    <citation type="journal article" date="2023" name="Front. Microbiol.">
        <title>Ralstonia chuxiongensis sp. nov., Ralstonia mojiangensis sp. nov., and Ralstonia soli sp. nov., isolated from tobacco fields, are three novel species in the family Burkholderiaceae.</title>
        <authorList>
            <person name="Lu C.H."/>
            <person name="Zhang Y.Y."/>
            <person name="Jiang N."/>
            <person name="Chen W."/>
            <person name="Shao X."/>
            <person name="Zhao Z.M."/>
            <person name="Lu W.L."/>
            <person name="Hu X."/>
            <person name="Xi Y.X."/>
            <person name="Zou S.Y."/>
            <person name="Wei Q.J."/>
            <person name="Lin Z.L."/>
            <person name="Gong L."/>
            <person name="Gai X.T."/>
            <person name="Zhang L.Q."/>
            <person name="Li J.Y."/>
            <person name="Jin Y."/>
            <person name="Xia Z.Y."/>
        </authorList>
    </citation>
    <scope>NUCLEOTIDE SEQUENCE</scope>
    <source>
        <strain evidence="5">21MJYT02-11</strain>
    </source>
</reference>
<accession>A0ABT1AHT7</accession>
<organism evidence="5 6">
    <name type="scientific">Ralstonia soli</name>
    <dbReference type="NCBI Taxonomy" id="2953896"/>
    <lineage>
        <taxon>Bacteria</taxon>
        <taxon>Pseudomonadati</taxon>
        <taxon>Pseudomonadota</taxon>
        <taxon>Betaproteobacteria</taxon>
        <taxon>Burkholderiales</taxon>
        <taxon>Burkholderiaceae</taxon>
        <taxon>Ralstonia</taxon>
    </lineage>
</organism>
<dbReference type="PANTHER" id="PTHR32089:SF112">
    <property type="entry name" value="LYSOZYME-LIKE PROTEIN-RELATED"/>
    <property type="match status" value="1"/>
</dbReference>
<proteinExistence type="inferred from homology"/>
<evidence type="ECO:0000256" key="2">
    <source>
        <dbReference type="ARBA" id="ARBA00029447"/>
    </source>
</evidence>
<reference evidence="5" key="1">
    <citation type="submission" date="2022-06" db="EMBL/GenBank/DDBJ databases">
        <authorList>
            <person name="Lu C.-H."/>
        </authorList>
    </citation>
    <scope>NUCLEOTIDE SEQUENCE</scope>
    <source>
        <strain evidence="5">21MJYT02-11</strain>
    </source>
</reference>
<evidence type="ECO:0000259" key="4">
    <source>
        <dbReference type="PROSITE" id="PS50111"/>
    </source>
</evidence>
<dbReference type="PROSITE" id="PS50111">
    <property type="entry name" value="CHEMOTAXIS_TRANSDUC_2"/>
    <property type="match status" value="1"/>
</dbReference>
<dbReference type="SUPFAM" id="SSF58104">
    <property type="entry name" value="Methyl-accepting chemotaxis protein (MCP) signaling domain"/>
    <property type="match status" value="1"/>
</dbReference>
<comment type="caution">
    <text evidence="5">The sequence shown here is derived from an EMBL/GenBank/DDBJ whole genome shotgun (WGS) entry which is preliminary data.</text>
</comment>
<comment type="similarity">
    <text evidence="2">Belongs to the methyl-accepting chemotaxis (MCP) protein family.</text>
</comment>
<keyword evidence="6" id="KW-1185">Reference proteome</keyword>
<sequence>MASAERIVELSHHVGRIADNKISGIAEINRETKFLALNALIEAARAGETGRTFSVVANQVKQVSERIAGITGELTTELGGSIVELTQLGDAMIQQMRGQQGQRLADMALNMIDIVDRNLYERSCDVRWWATDAAVVEAVSRPDSSTTAFASKRLGVILNSYTVYLDLWVIDAQGRVIANGRPQAYPDVRGRTVSGVDWFRRALATTSGEEYVAHDIAVSRMLHNASVATYATAIRSEGQVDGAPLGVLAVFFNWEPQAETVVKSVRVSSEDWQRTRCLLIDSNHRVIAASDGKGLLSEIFPLKAGNASTGCYQTSDGTQVAFARTPGYETYPGLGWYGVIVQRPEA</sequence>
<protein>
    <submittedName>
        <fullName evidence="5">Methyl-accepting chemotaxis protein</fullName>
    </submittedName>
</protein>
<feature type="domain" description="Methyl-accepting transducer" evidence="4">
    <location>
        <begin position="22"/>
        <end position="74"/>
    </location>
</feature>
<keyword evidence="1 3" id="KW-0807">Transducer</keyword>
<dbReference type="PRINTS" id="PR00260">
    <property type="entry name" value="CHEMTRNSDUCR"/>
</dbReference>
<dbReference type="EMBL" id="JAMXHT010000002">
    <property type="protein sequence ID" value="MCO5397871.1"/>
    <property type="molecule type" value="Genomic_DNA"/>
</dbReference>
<evidence type="ECO:0000313" key="5">
    <source>
        <dbReference type="EMBL" id="MCO5397871.1"/>
    </source>
</evidence>
<dbReference type="InterPro" id="IPR004090">
    <property type="entry name" value="Chemotax_Me-accpt_rcpt"/>
</dbReference>
<dbReference type="RefSeq" id="WP_252678189.1">
    <property type="nucleotide sequence ID" value="NZ_JAMXHT010000002.1"/>
</dbReference>
<evidence type="ECO:0000313" key="6">
    <source>
        <dbReference type="Proteomes" id="UP001162811"/>
    </source>
</evidence>
<dbReference type="InterPro" id="IPR004089">
    <property type="entry name" value="MCPsignal_dom"/>
</dbReference>
<evidence type="ECO:0000256" key="3">
    <source>
        <dbReference type="PROSITE-ProRule" id="PRU00284"/>
    </source>
</evidence>
<gene>
    <name evidence="5" type="ORF">NG900_06595</name>
</gene>
<dbReference type="Proteomes" id="UP001162811">
    <property type="component" value="Unassembled WGS sequence"/>
</dbReference>
<dbReference type="Gene3D" id="3.30.450.20">
    <property type="entry name" value="PAS domain"/>
    <property type="match status" value="1"/>
</dbReference>